<dbReference type="PRINTS" id="PR00237">
    <property type="entry name" value="GPCRRHODOPSN"/>
</dbReference>
<dbReference type="GO" id="GO:0004930">
    <property type="term" value="F:G protein-coupled receptor activity"/>
    <property type="evidence" value="ECO:0007669"/>
    <property type="project" value="UniProtKB-KW"/>
</dbReference>
<feature type="transmembrane region" description="Helical" evidence="13">
    <location>
        <begin position="490"/>
        <end position="509"/>
    </location>
</feature>
<comment type="caution">
    <text evidence="15">The sequence shown here is derived from an EMBL/GenBank/DDBJ whole genome shotgun (WGS) entry which is preliminary data.</text>
</comment>
<dbReference type="OrthoDB" id="9823959at2759"/>
<keyword evidence="9 12" id="KW-0675">Receptor</keyword>
<keyword evidence="7 12" id="KW-0297">G-protein coupled receptor</keyword>
<sequence length="772" mass="86528">MEDKNHTAVTEFLFLGLTDQLHQQIVLFIIFLFVYLIILGGNLEMITLIWISSRLHTPMYFFLSHLSFVDICISSSIAPKMLCDIFVEKKSISFMGCAAQMWFFGLFVATECFLLASMAYDRYMAICKPLLYNSSCPRGPLVVGPYVIGFISTITHTVLTFGLPFCGPNIINHFFCDISPLLSLACADTWNNKLVLFILAGTVGVLSGLIILLSYVFILVAILRIQSADGRWKAFSTCSSHLAAVSILYGTLFFIYVCPGSSSSLDTNKVISLFYTVVIPMLNPLIYSLRNKEVKDAFRRKFERKNSDRPPPTMSDKNQTAMTEIFFMWFPGEFVVSVTSWPPWRMRAMSPPATLCSTWSSCPRSCVYTGGGVPHHGHSKCHNPQDLHFSLALLCSKCGHFSCDIVPLFSLACADTQNNKLVLFILAGLIGLLSSLIILVSFIYILKTMLSSPHDVNKVIFAFCCMLISLLNPLIHSLRNADVKEAIRMTIIRTNFLLGNLGMIILIHVDSRLHTPMYFFLSHLSFVDICFSSVVGPKMLTDFFAEKKVISFVGCILQQWFFGFFVAIECLLLASMAYDRYVAICNPLLYSMAMSRRLCIQLVVGPYTVGFLNTMTHTTAAFRLPFCRSNIINHFFCDMSPILSLVCADIRINKLLVFIVAGAVLIVSSLTIIISYFFILIAILKIHSADGRRKAFSTCSSHITAVSILYGTLFFIYVRPGAIFSLDLNKMVSVFYTAVIPMLNPLIYSLRNKEVKAAMLRTASRRKFCIGS</sequence>
<comment type="similarity">
    <text evidence="3 12">Belongs to the G-protein coupled receptor 1 family.</text>
</comment>
<keyword evidence="8 13" id="KW-0472">Membrane</keyword>
<dbReference type="PROSITE" id="PS00237">
    <property type="entry name" value="G_PROTEIN_RECEP_F1_1"/>
    <property type="match status" value="2"/>
</dbReference>
<dbReference type="PANTHER" id="PTHR48018">
    <property type="entry name" value="OLFACTORY RECEPTOR"/>
    <property type="match status" value="1"/>
</dbReference>
<dbReference type="InterPro" id="IPR017452">
    <property type="entry name" value="GPCR_Rhodpsn_7TM"/>
</dbReference>
<feature type="transmembrane region" description="Helical" evidence="13">
    <location>
        <begin position="269"/>
        <end position="289"/>
    </location>
</feature>
<comment type="subcellular location">
    <subcellularLocation>
        <location evidence="2">Cell membrane</location>
        <topology evidence="2">Multi-pass membrane protein</topology>
    </subcellularLocation>
</comment>
<feature type="domain" description="G-protein coupled receptors family 1 profile" evidence="14">
    <location>
        <begin position="41"/>
        <end position="287"/>
    </location>
</feature>
<evidence type="ECO:0000259" key="14">
    <source>
        <dbReference type="PROSITE" id="PS50262"/>
    </source>
</evidence>
<feature type="transmembrane region" description="Helical" evidence="13">
    <location>
        <begin position="549"/>
        <end position="574"/>
    </location>
</feature>
<dbReference type="FunFam" id="1.20.1070.10:FF:000003">
    <property type="entry name" value="Olfactory receptor"/>
    <property type="match status" value="2"/>
</dbReference>
<organism evidence="15 16">
    <name type="scientific">Galemys pyrenaicus</name>
    <name type="common">Iberian desman</name>
    <name type="synonym">Pyrenean desman</name>
    <dbReference type="NCBI Taxonomy" id="202257"/>
    <lineage>
        <taxon>Eukaryota</taxon>
        <taxon>Metazoa</taxon>
        <taxon>Chordata</taxon>
        <taxon>Craniata</taxon>
        <taxon>Vertebrata</taxon>
        <taxon>Euteleostomi</taxon>
        <taxon>Mammalia</taxon>
        <taxon>Eutheria</taxon>
        <taxon>Laurasiatheria</taxon>
        <taxon>Eulipotyphla</taxon>
        <taxon>Talpidae</taxon>
        <taxon>Galemys</taxon>
    </lineage>
</organism>
<comment type="function">
    <text evidence="1">Putative odorant or sperm cell receptor.</text>
</comment>
<evidence type="ECO:0000256" key="10">
    <source>
        <dbReference type="ARBA" id="ARBA00023180"/>
    </source>
</evidence>
<evidence type="ECO:0000256" key="8">
    <source>
        <dbReference type="ARBA" id="ARBA00023136"/>
    </source>
</evidence>
<evidence type="ECO:0000256" key="5">
    <source>
        <dbReference type="ARBA" id="ARBA00022692"/>
    </source>
</evidence>
<feature type="transmembrane region" description="Helical" evidence="13">
    <location>
        <begin position="25"/>
        <end position="51"/>
    </location>
</feature>
<keyword evidence="6 13" id="KW-1133">Transmembrane helix</keyword>
<evidence type="ECO:0000313" key="15">
    <source>
        <dbReference type="EMBL" id="KAG8511277.1"/>
    </source>
</evidence>
<protein>
    <submittedName>
        <fullName evidence="15">Olfactory receptor 1009</fullName>
    </submittedName>
</protein>
<feature type="domain" description="G-protein coupled receptors family 1 profile" evidence="14">
    <location>
        <begin position="499"/>
        <end position="748"/>
    </location>
</feature>
<evidence type="ECO:0000256" key="1">
    <source>
        <dbReference type="ARBA" id="ARBA00003929"/>
    </source>
</evidence>
<dbReference type="Proteomes" id="UP000700334">
    <property type="component" value="Unassembled WGS sequence"/>
</dbReference>
<dbReference type="GO" id="GO:0004984">
    <property type="term" value="F:olfactory receptor activity"/>
    <property type="evidence" value="ECO:0007669"/>
    <property type="project" value="InterPro"/>
</dbReference>
<feature type="transmembrane region" description="Helical" evidence="13">
    <location>
        <begin position="458"/>
        <end position="478"/>
    </location>
</feature>
<feature type="transmembrane region" description="Helical" evidence="13">
    <location>
        <begin position="141"/>
        <end position="165"/>
    </location>
</feature>
<dbReference type="EMBL" id="JAGFMF010011846">
    <property type="protein sequence ID" value="KAG8511277.1"/>
    <property type="molecule type" value="Genomic_DNA"/>
</dbReference>
<gene>
    <name evidence="15" type="ORF">J0S82_018958</name>
</gene>
<keyword evidence="5 12" id="KW-0812">Transmembrane</keyword>
<feature type="transmembrane region" description="Helical" evidence="13">
    <location>
        <begin position="695"/>
        <end position="718"/>
    </location>
</feature>
<keyword evidence="16" id="KW-1185">Reference proteome</keyword>
<feature type="transmembrane region" description="Helical" evidence="13">
    <location>
        <begin position="98"/>
        <end position="120"/>
    </location>
</feature>
<feature type="transmembrane region" description="Helical" evidence="13">
    <location>
        <begin position="234"/>
        <end position="257"/>
    </location>
</feature>
<dbReference type="InterPro" id="IPR000725">
    <property type="entry name" value="Olfact_rcpt"/>
</dbReference>
<feature type="transmembrane region" description="Helical" evidence="13">
    <location>
        <begin position="730"/>
        <end position="750"/>
    </location>
</feature>
<dbReference type="PROSITE" id="PS50262">
    <property type="entry name" value="G_PROTEIN_RECEP_F1_2"/>
    <property type="match status" value="2"/>
</dbReference>
<dbReference type="InterPro" id="IPR000276">
    <property type="entry name" value="GPCR_Rhodpsn"/>
</dbReference>
<evidence type="ECO:0000313" key="16">
    <source>
        <dbReference type="Proteomes" id="UP000700334"/>
    </source>
</evidence>
<evidence type="ECO:0000256" key="4">
    <source>
        <dbReference type="ARBA" id="ARBA00022475"/>
    </source>
</evidence>
<dbReference type="GO" id="GO:0005886">
    <property type="term" value="C:plasma membrane"/>
    <property type="evidence" value="ECO:0007669"/>
    <property type="project" value="UniProtKB-SubCell"/>
</dbReference>
<dbReference type="PRINTS" id="PR00245">
    <property type="entry name" value="OLFACTORYR"/>
</dbReference>
<feature type="transmembrane region" description="Helical" evidence="13">
    <location>
        <begin position="194"/>
        <end position="222"/>
    </location>
</feature>
<feature type="transmembrane region" description="Helical" evidence="13">
    <location>
        <begin position="655"/>
        <end position="683"/>
    </location>
</feature>
<proteinExistence type="inferred from homology"/>
<keyword evidence="4" id="KW-1003">Cell membrane</keyword>
<evidence type="ECO:0000256" key="3">
    <source>
        <dbReference type="ARBA" id="ARBA00010663"/>
    </source>
</evidence>
<dbReference type="SUPFAM" id="SSF81321">
    <property type="entry name" value="Family A G protein-coupled receptor-like"/>
    <property type="match status" value="3"/>
</dbReference>
<feature type="transmembrane region" description="Helical" evidence="13">
    <location>
        <begin position="421"/>
        <end position="446"/>
    </location>
</feature>
<accession>A0A8J6A396</accession>
<evidence type="ECO:0000256" key="7">
    <source>
        <dbReference type="ARBA" id="ARBA00023040"/>
    </source>
</evidence>
<dbReference type="Gene3D" id="1.20.1070.10">
    <property type="entry name" value="Rhodopsin 7-helix transmembrane proteins"/>
    <property type="match status" value="2"/>
</dbReference>
<feature type="transmembrane region" description="Helical" evidence="13">
    <location>
        <begin position="58"/>
        <end position="78"/>
    </location>
</feature>
<keyword evidence="10" id="KW-0325">Glycoprotein</keyword>
<evidence type="ECO:0000256" key="6">
    <source>
        <dbReference type="ARBA" id="ARBA00022989"/>
    </source>
</evidence>
<dbReference type="FunFam" id="1.10.1220.70:FF:000001">
    <property type="entry name" value="Olfactory receptor"/>
    <property type="match status" value="2"/>
</dbReference>
<evidence type="ECO:0000256" key="9">
    <source>
        <dbReference type="ARBA" id="ARBA00023170"/>
    </source>
</evidence>
<evidence type="ECO:0000256" key="13">
    <source>
        <dbReference type="SAM" id="Phobius"/>
    </source>
</evidence>
<dbReference type="Gene3D" id="1.10.1220.70">
    <property type="match status" value="1"/>
</dbReference>
<evidence type="ECO:0000256" key="2">
    <source>
        <dbReference type="ARBA" id="ARBA00004651"/>
    </source>
</evidence>
<evidence type="ECO:0000256" key="11">
    <source>
        <dbReference type="ARBA" id="ARBA00023224"/>
    </source>
</evidence>
<dbReference type="CDD" id="cd15414">
    <property type="entry name" value="7tmA_OR5G-like"/>
    <property type="match status" value="2"/>
</dbReference>
<reference evidence="15" key="1">
    <citation type="journal article" date="2021" name="Evol. Appl.">
        <title>The genome of the Pyrenean desman and the effects of bottlenecks and inbreeding on the genomic landscape of an endangered species.</title>
        <authorList>
            <person name="Escoda L."/>
            <person name="Castresana J."/>
        </authorList>
    </citation>
    <scope>NUCLEOTIDE SEQUENCE</scope>
    <source>
        <strain evidence="15">IBE-C5619</strain>
    </source>
</reference>
<keyword evidence="11 12" id="KW-0807">Transducer</keyword>
<dbReference type="AlphaFoldDB" id="A0A8J6A396"/>
<name>A0A8J6A396_GALPY</name>
<evidence type="ECO:0000256" key="12">
    <source>
        <dbReference type="RuleBase" id="RU000688"/>
    </source>
</evidence>
<dbReference type="Pfam" id="PF13853">
    <property type="entry name" value="7tm_4"/>
    <property type="match status" value="2"/>
</dbReference>